<keyword evidence="1" id="KW-1133">Transmembrane helix</keyword>
<reference evidence="2 3" key="1">
    <citation type="submission" date="2017-02" db="EMBL/GenBank/DDBJ databases">
        <authorList>
            <person name="Peterson S.W."/>
        </authorList>
    </citation>
    <scope>NUCLEOTIDE SEQUENCE [LARGE SCALE GENOMIC DNA]</scope>
    <source>
        <strain evidence="2 3">M1</strain>
    </source>
</reference>
<feature type="transmembrane region" description="Helical" evidence="1">
    <location>
        <begin position="67"/>
        <end position="86"/>
    </location>
</feature>
<keyword evidence="1" id="KW-0812">Transmembrane</keyword>
<evidence type="ECO:0000313" key="2">
    <source>
        <dbReference type="EMBL" id="SKC91951.1"/>
    </source>
</evidence>
<sequence length="90" mass="9792">MGIGIELSVIFAYALGLILLYVIGYLLLFPFKWILKLIYNGIIGGILLFVVNLIGKLIGFSIVINPITALIVGFLGIPGVIMLIFVKTLI</sequence>
<dbReference type="EMBL" id="FUZT01000026">
    <property type="protein sequence ID" value="SKC91951.1"/>
    <property type="molecule type" value="Genomic_DNA"/>
</dbReference>
<keyword evidence="1" id="KW-0472">Membrane</keyword>
<dbReference type="RefSeq" id="WP_079495972.1">
    <property type="nucleotide sequence ID" value="NZ_FUZT01000026.1"/>
</dbReference>
<feature type="transmembrane region" description="Helical" evidence="1">
    <location>
        <begin position="7"/>
        <end position="31"/>
    </location>
</feature>
<dbReference type="Pfam" id="PF07441">
    <property type="entry name" value="BofA"/>
    <property type="match status" value="1"/>
</dbReference>
<evidence type="ECO:0000313" key="3">
    <source>
        <dbReference type="Proteomes" id="UP000190285"/>
    </source>
</evidence>
<dbReference type="OrthoDB" id="1699162at2"/>
<accession>A0A1T5MUR1</accession>
<keyword evidence="3" id="KW-1185">Reference proteome</keyword>
<protein>
    <submittedName>
        <fullName evidence="2">Inhibitor of the pro-sigma K processing machinery</fullName>
    </submittedName>
</protein>
<dbReference type="AlphaFoldDB" id="A0A1T5MUR1"/>
<name>A0A1T5MUR1_9FIRM</name>
<evidence type="ECO:0000256" key="1">
    <source>
        <dbReference type="SAM" id="Phobius"/>
    </source>
</evidence>
<dbReference type="STRING" id="36842.SAMN02194393_05411"/>
<organism evidence="2 3">
    <name type="scientific">Maledivibacter halophilus</name>
    <dbReference type="NCBI Taxonomy" id="36842"/>
    <lineage>
        <taxon>Bacteria</taxon>
        <taxon>Bacillati</taxon>
        <taxon>Bacillota</taxon>
        <taxon>Clostridia</taxon>
        <taxon>Peptostreptococcales</taxon>
        <taxon>Caminicellaceae</taxon>
        <taxon>Maledivibacter</taxon>
    </lineage>
</organism>
<gene>
    <name evidence="2" type="ORF">SAMN02194393_05411</name>
</gene>
<dbReference type="InterPro" id="IPR010001">
    <property type="entry name" value="BofA"/>
</dbReference>
<dbReference type="NCBIfam" id="TIGR02862">
    <property type="entry name" value="spore_BofA"/>
    <property type="match status" value="1"/>
</dbReference>
<proteinExistence type="predicted"/>
<dbReference type="Proteomes" id="UP000190285">
    <property type="component" value="Unassembled WGS sequence"/>
</dbReference>
<feature type="transmembrane region" description="Helical" evidence="1">
    <location>
        <begin position="37"/>
        <end position="55"/>
    </location>
</feature>